<sequence>MDFLSSSVDIAFILLTLVVMYNQPTSEYTASSSTLQDMKGDVPPPQTPNTPYPSSGYLSVSSQQPQPYGSNQLRFPNPGVNRLKNNGSNNNASQKHKKKQVSFSLSSINDLSLKVPSPSSPVPSTGFFNKKLNRPPTPFFKSLLSPLSPSTPRSPKLDLNSPLLPPSPSTPIIKVNNKVVFDFDAEEGQIDNKGNIDLSNELSDDKLDHGILQEDSMGIQKKWLVK</sequence>
<keyword evidence="4" id="KW-1185">Reference proteome</keyword>
<gene>
    <name evidence="3" type="ORF">L201_007897</name>
</gene>
<evidence type="ECO:0000313" key="4">
    <source>
        <dbReference type="Proteomes" id="UP001355207"/>
    </source>
</evidence>
<protein>
    <submittedName>
        <fullName evidence="3">Uncharacterized protein</fullName>
    </submittedName>
</protein>
<feature type="signal peptide" evidence="2">
    <location>
        <begin position="1"/>
        <end position="20"/>
    </location>
</feature>
<evidence type="ECO:0000256" key="1">
    <source>
        <dbReference type="SAM" id="MobiDB-lite"/>
    </source>
</evidence>
<keyword evidence="2" id="KW-0732">Signal</keyword>
<feature type="compositionally biased region" description="Pro residues" evidence="1">
    <location>
        <begin position="42"/>
        <end position="51"/>
    </location>
</feature>
<reference evidence="3 4" key="1">
    <citation type="submission" date="2024-01" db="EMBL/GenBank/DDBJ databases">
        <title>Comparative genomics of Cryptococcus and Kwoniella reveals pathogenesis evolution and contrasting modes of karyotype evolution via chromosome fusion or intercentromeric recombination.</title>
        <authorList>
            <person name="Coelho M.A."/>
            <person name="David-Palma M."/>
            <person name="Shea T."/>
            <person name="Bowers K."/>
            <person name="McGinley-Smith S."/>
            <person name="Mohammad A.W."/>
            <person name="Gnirke A."/>
            <person name="Yurkov A.M."/>
            <person name="Nowrousian M."/>
            <person name="Sun S."/>
            <person name="Cuomo C.A."/>
            <person name="Heitman J."/>
        </authorList>
    </citation>
    <scope>NUCLEOTIDE SEQUENCE [LARGE SCALE GENOMIC DNA]</scope>
    <source>
        <strain evidence="3 4">CBS 6074</strain>
    </source>
</reference>
<evidence type="ECO:0000256" key="2">
    <source>
        <dbReference type="SAM" id="SignalP"/>
    </source>
</evidence>
<name>A0AAX4K712_9TREE</name>
<feature type="compositionally biased region" description="Polar residues" evidence="1">
    <location>
        <begin position="56"/>
        <end position="74"/>
    </location>
</feature>
<dbReference type="Proteomes" id="UP001355207">
    <property type="component" value="Chromosome 11"/>
</dbReference>
<feature type="compositionally biased region" description="Polar residues" evidence="1">
    <location>
        <begin position="83"/>
        <end position="93"/>
    </location>
</feature>
<feature type="region of interest" description="Disordered" evidence="1">
    <location>
        <begin position="30"/>
        <end position="101"/>
    </location>
</feature>
<dbReference type="EMBL" id="CP144108">
    <property type="protein sequence ID" value="WWC92934.1"/>
    <property type="molecule type" value="Genomic_DNA"/>
</dbReference>
<feature type="chain" id="PRO_5043623794" evidence="2">
    <location>
        <begin position="21"/>
        <end position="226"/>
    </location>
</feature>
<dbReference type="RefSeq" id="XP_066079696.1">
    <property type="nucleotide sequence ID" value="XM_066223599.1"/>
</dbReference>
<accession>A0AAX4K712</accession>
<proteinExistence type="predicted"/>
<evidence type="ECO:0000313" key="3">
    <source>
        <dbReference type="EMBL" id="WWC92934.1"/>
    </source>
</evidence>
<organism evidence="3 4">
    <name type="scientific">Kwoniella dendrophila CBS 6074</name>
    <dbReference type="NCBI Taxonomy" id="1295534"/>
    <lineage>
        <taxon>Eukaryota</taxon>
        <taxon>Fungi</taxon>
        <taxon>Dikarya</taxon>
        <taxon>Basidiomycota</taxon>
        <taxon>Agaricomycotina</taxon>
        <taxon>Tremellomycetes</taxon>
        <taxon>Tremellales</taxon>
        <taxon>Cryptococcaceae</taxon>
        <taxon>Kwoniella</taxon>
    </lineage>
</organism>
<dbReference type="AlphaFoldDB" id="A0AAX4K712"/>
<dbReference type="GeneID" id="91098565"/>